<sequence>MSSLNNRGSTTKWRKLREEVIRRDGGTCQRCGMQGSHVDHIVPRRLIDSAIADSLDNLQLLCSNCNLSKGGRFFESDRTPLTLPVLFYPENGSITHYKDE</sequence>
<reference evidence="2" key="1">
    <citation type="submission" date="2020-04" db="EMBL/GenBank/DDBJ databases">
        <authorList>
            <person name="Chiriac C."/>
            <person name="Salcher M."/>
            <person name="Ghai R."/>
            <person name="Kavagutti S V."/>
        </authorList>
    </citation>
    <scope>NUCLEOTIDE SEQUENCE</scope>
</reference>
<organism evidence="2">
    <name type="scientific">uncultured Caudovirales phage</name>
    <dbReference type="NCBI Taxonomy" id="2100421"/>
    <lineage>
        <taxon>Viruses</taxon>
        <taxon>Duplodnaviria</taxon>
        <taxon>Heunggongvirae</taxon>
        <taxon>Uroviricota</taxon>
        <taxon>Caudoviricetes</taxon>
        <taxon>Peduoviridae</taxon>
        <taxon>Maltschvirus</taxon>
        <taxon>Maltschvirus maltsch</taxon>
    </lineage>
</organism>
<dbReference type="Pfam" id="PF01844">
    <property type="entry name" value="HNH"/>
    <property type="match status" value="1"/>
</dbReference>
<evidence type="ECO:0000313" key="2">
    <source>
        <dbReference type="EMBL" id="CAB4159641.1"/>
    </source>
</evidence>
<dbReference type="GO" id="GO:0004519">
    <property type="term" value="F:endonuclease activity"/>
    <property type="evidence" value="ECO:0007669"/>
    <property type="project" value="InterPro"/>
</dbReference>
<dbReference type="Gene3D" id="1.10.30.50">
    <property type="match status" value="1"/>
</dbReference>
<gene>
    <name evidence="2" type="ORF">UFOVP716_11</name>
</gene>
<dbReference type="EMBL" id="LR796686">
    <property type="protein sequence ID" value="CAB4159641.1"/>
    <property type="molecule type" value="Genomic_DNA"/>
</dbReference>
<dbReference type="GO" id="GO:0008270">
    <property type="term" value="F:zinc ion binding"/>
    <property type="evidence" value="ECO:0007669"/>
    <property type="project" value="InterPro"/>
</dbReference>
<dbReference type="InterPro" id="IPR002711">
    <property type="entry name" value="HNH"/>
</dbReference>
<proteinExistence type="predicted"/>
<feature type="domain" description="HNH nuclease" evidence="1">
    <location>
        <begin position="15"/>
        <end position="67"/>
    </location>
</feature>
<protein>
    <submittedName>
        <fullName evidence="2">HNHc domain containing protein</fullName>
    </submittedName>
</protein>
<dbReference type="GO" id="GO:0003676">
    <property type="term" value="F:nucleic acid binding"/>
    <property type="evidence" value="ECO:0007669"/>
    <property type="project" value="InterPro"/>
</dbReference>
<dbReference type="SMART" id="SM00507">
    <property type="entry name" value="HNHc"/>
    <property type="match status" value="1"/>
</dbReference>
<dbReference type="InterPro" id="IPR003615">
    <property type="entry name" value="HNH_nuc"/>
</dbReference>
<name>A0A6J5NQM1_9CAUD</name>
<dbReference type="CDD" id="cd00085">
    <property type="entry name" value="HNHc"/>
    <property type="match status" value="1"/>
</dbReference>
<evidence type="ECO:0000259" key="1">
    <source>
        <dbReference type="SMART" id="SM00507"/>
    </source>
</evidence>
<accession>A0A6J5NQM1</accession>